<dbReference type="Proteomes" id="UP000316781">
    <property type="component" value="Unassembled WGS sequence"/>
</dbReference>
<sequence>MRPHAAVLRLARLRHVVAGLFFAIAAWGAASPAAAQGAVKSKYGDWEIRCETPAGAAAEQCALIQSVAAEDKANVNLVVVVLKTSDGKSRLLRVIAPLNVLLIKGLGLTIDKTRIGDTGFVRCLPSGCVADVVMDDALVDQLKNGKTATFVIYLTPDEGVGLPLSLAGFKEGFAKLP</sequence>
<protein>
    <submittedName>
        <fullName evidence="2">Invasion associated locus B family protein</fullName>
    </submittedName>
</protein>
<accession>A0A2U1SR02</accession>
<dbReference type="OrthoDB" id="8454302at2"/>
<dbReference type="Gene3D" id="2.60.40.1880">
    <property type="entry name" value="Invasion associated locus B (IalB) protein"/>
    <property type="match status" value="1"/>
</dbReference>
<feature type="chain" id="PRO_5036323670" evidence="1">
    <location>
        <begin position="36"/>
        <end position="177"/>
    </location>
</feature>
<gene>
    <name evidence="2" type="ORF">C5689_09830</name>
    <name evidence="3" type="ORF">FM996_12070</name>
</gene>
<reference evidence="2 4" key="1">
    <citation type="journal article" date="2018" name="Appl. Microbiol. Biotechnol.">
        <title>Co-cultivation of the strictly anaerobic methanogen Methanosarcina barkeri with aerobic methanotrophs in an oxygen-limited membrane bioreactor.</title>
        <authorList>
            <person name="In 't Zandt M.H."/>
            <person name="van den Bosch T.J.M."/>
            <person name="Rijkers R."/>
            <person name="van Kessel M.A.H.J."/>
            <person name="Jetten M.S.M."/>
            <person name="Welte C.U."/>
        </authorList>
    </citation>
    <scope>NUCLEOTIDE SEQUENCE [LARGE SCALE GENOMIC DNA]</scope>
    <source>
        <strain evidence="2 4">DSM 17706</strain>
    </source>
</reference>
<keyword evidence="1" id="KW-0732">Signal</keyword>
<evidence type="ECO:0000313" key="3">
    <source>
        <dbReference type="EMBL" id="TRL32448.1"/>
    </source>
</evidence>
<evidence type="ECO:0000313" key="4">
    <source>
        <dbReference type="Proteomes" id="UP000245137"/>
    </source>
</evidence>
<dbReference type="InterPro" id="IPR038696">
    <property type="entry name" value="IalB_sf"/>
</dbReference>
<reference evidence="2" key="2">
    <citation type="submission" date="2018-02" db="EMBL/GenBank/DDBJ databases">
        <authorList>
            <person name="Cohen D.B."/>
            <person name="Kent A.D."/>
        </authorList>
    </citation>
    <scope>NUCLEOTIDE SEQUENCE</scope>
    <source>
        <strain evidence="2">DSM 17706</strain>
    </source>
</reference>
<evidence type="ECO:0000313" key="2">
    <source>
        <dbReference type="EMBL" id="PWB94047.1"/>
    </source>
</evidence>
<dbReference type="InterPro" id="IPR010642">
    <property type="entry name" value="Invasion_prot_B"/>
</dbReference>
<reference evidence="3 5" key="3">
    <citation type="submission" date="2019-07" db="EMBL/GenBank/DDBJ databases">
        <title>Ln-dependent methylotrophs.</title>
        <authorList>
            <person name="Tani A."/>
        </authorList>
    </citation>
    <scope>NUCLEOTIDE SEQUENCE [LARGE SCALE GENOMIC DNA]</scope>
    <source>
        <strain evidence="3 5">SM89A</strain>
    </source>
</reference>
<keyword evidence="4" id="KW-1185">Reference proteome</keyword>
<dbReference type="Pfam" id="PF06776">
    <property type="entry name" value="IalB"/>
    <property type="match status" value="1"/>
</dbReference>
<feature type="signal peptide" evidence="1">
    <location>
        <begin position="1"/>
        <end position="35"/>
    </location>
</feature>
<organism evidence="2 4">
    <name type="scientific">Methylosinus sporium</name>
    <dbReference type="NCBI Taxonomy" id="428"/>
    <lineage>
        <taxon>Bacteria</taxon>
        <taxon>Pseudomonadati</taxon>
        <taxon>Pseudomonadota</taxon>
        <taxon>Alphaproteobacteria</taxon>
        <taxon>Hyphomicrobiales</taxon>
        <taxon>Methylocystaceae</taxon>
        <taxon>Methylosinus</taxon>
    </lineage>
</organism>
<evidence type="ECO:0000313" key="5">
    <source>
        <dbReference type="Proteomes" id="UP000316781"/>
    </source>
</evidence>
<dbReference type="EMBL" id="VJMF01000046">
    <property type="protein sequence ID" value="TRL32448.1"/>
    <property type="molecule type" value="Genomic_DNA"/>
</dbReference>
<dbReference type="AlphaFoldDB" id="A0A2U1SR02"/>
<evidence type="ECO:0000256" key="1">
    <source>
        <dbReference type="SAM" id="SignalP"/>
    </source>
</evidence>
<comment type="caution">
    <text evidence="2">The sequence shown here is derived from an EMBL/GenBank/DDBJ whole genome shotgun (WGS) entry which is preliminary data.</text>
</comment>
<name>A0A2U1SR02_METSR</name>
<dbReference type="EMBL" id="PUIV01000012">
    <property type="protein sequence ID" value="PWB94047.1"/>
    <property type="molecule type" value="Genomic_DNA"/>
</dbReference>
<proteinExistence type="predicted"/>
<dbReference type="RefSeq" id="WP_108917107.1">
    <property type="nucleotide sequence ID" value="NZ_BGJY01000002.1"/>
</dbReference>
<dbReference type="Proteomes" id="UP000245137">
    <property type="component" value="Unassembled WGS sequence"/>
</dbReference>